<evidence type="ECO:0000313" key="3">
    <source>
        <dbReference type="EMBL" id="QYC74562.1"/>
    </source>
</evidence>
<reference evidence="3" key="2">
    <citation type="journal article" date="2021" name="Front. Microbiol.">
        <title>Generation of Tetracycline and Rifamycin Resistant Chlamydia Suis Recombinants.</title>
        <authorList>
            <person name="Marti H."/>
            <person name="Bommana S."/>
            <person name="Read T.D."/>
            <person name="Pesch T."/>
            <person name="Prahauser B."/>
            <person name="Dean D."/>
            <person name="Borel N."/>
        </authorList>
    </citation>
    <scope>NUCLEOTIDE SEQUENCE</scope>
    <source>
        <strain evidence="3">208.1</strain>
    </source>
</reference>
<dbReference type="RefSeq" id="WP_080122477.1">
    <property type="nucleotide sequence ID" value="NZ_CP035278.1"/>
</dbReference>
<keyword evidence="4" id="KW-1185">Reference proteome</keyword>
<proteinExistence type="predicted"/>
<dbReference type="AlphaFoldDB" id="A0AAQ0ELK0"/>
<dbReference type="Proteomes" id="UP000825134">
    <property type="component" value="Chromosome"/>
</dbReference>
<feature type="region of interest" description="Disordered" evidence="1">
    <location>
        <begin position="1"/>
        <end position="23"/>
    </location>
</feature>
<evidence type="ECO:0000256" key="1">
    <source>
        <dbReference type="SAM" id="MobiDB-lite"/>
    </source>
</evidence>
<evidence type="ECO:0000313" key="4">
    <source>
        <dbReference type="Proteomes" id="UP000512184"/>
    </source>
</evidence>
<evidence type="ECO:0000313" key="5">
    <source>
        <dbReference type="Proteomes" id="UP000825134"/>
    </source>
</evidence>
<name>A0AAQ0ELK0_9CHLA</name>
<reference evidence="2 4" key="1">
    <citation type="submission" date="2019-01" db="EMBL/GenBank/DDBJ databases">
        <title>Whole genome sequencing and annotation enables comparative genome analysis that reveals unique features of the Chlamydia suis R19 Genome.</title>
        <authorList>
            <person name="Dimond Z.E."/>
        </authorList>
    </citation>
    <scope>NUCLEOTIDE SEQUENCE [LARGE SCALE GENOMIC DNA]</scope>
    <source>
        <strain evidence="2 4">R19</strain>
    </source>
</reference>
<dbReference type="EMBL" id="CP063185">
    <property type="protein sequence ID" value="QYC74562.1"/>
    <property type="molecule type" value="Genomic_DNA"/>
</dbReference>
<organism evidence="3 5">
    <name type="scientific">Chlamydia suis</name>
    <dbReference type="NCBI Taxonomy" id="83559"/>
    <lineage>
        <taxon>Bacteria</taxon>
        <taxon>Pseudomonadati</taxon>
        <taxon>Chlamydiota</taxon>
        <taxon>Chlamydiia</taxon>
        <taxon>Chlamydiales</taxon>
        <taxon>Chlamydiaceae</taxon>
        <taxon>Chlamydia/Chlamydophila group</taxon>
        <taxon>Chlamydia</taxon>
    </lineage>
</organism>
<gene>
    <name evidence="2" type="primary">hypothetical protein</name>
    <name evidence="2" type="ORF">Chls_927</name>
    <name evidence="3" type="ORF">INQ84_00910</name>
</gene>
<dbReference type="Proteomes" id="UP000512184">
    <property type="component" value="Chromosome"/>
</dbReference>
<sequence length="118" mass="13000">MSKKHKPKKALSSSQSQVDAHLLKKDSPALQELQNVMISFSQDLPLAQMLSEIQDEKQLAKMIAALSGMLDSLPIEALTKGILNNPNEEAQLSQEISNIFLGLKHLTEAVNKHVADEK</sequence>
<evidence type="ECO:0000313" key="2">
    <source>
        <dbReference type="EMBL" id="QHP83802.1"/>
    </source>
</evidence>
<dbReference type="EMBL" id="CP035278">
    <property type="protein sequence ID" value="QHP83802.1"/>
    <property type="molecule type" value="Genomic_DNA"/>
</dbReference>
<accession>A0AAQ0ELK0</accession>
<protein>
    <submittedName>
        <fullName evidence="3">Uncharacterized protein</fullName>
    </submittedName>
</protein>